<dbReference type="InterPro" id="IPR009106">
    <property type="entry name" value="CART"/>
</dbReference>
<feature type="signal peptide" evidence="5">
    <location>
        <begin position="1"/>
        <end position="23"/>
    </location>
</feature>
<keyword evidence="5" id="KW-0732">Signal</keyword>
<dbReference type="PANTHER" id="PTHR16655:SF5">
    <property type="entry name" value="COCAINE- AND AMPHETAMINE-REGULATED TRANSCRIPT 2-RELATED"/>
    <property type="match status" value="1"/>
</dbReference>
<feature type="non-terminal residue" evidence="6">
    <location>
        <position position="175"/>
    </location>
</feature>
<feature type="chain" id="PRO_5016322911" evidence="5">
    <location>
        <begin position="24"/>
        <end position="175"/>
    </location>
</feature>
<evidence type="ECO:0000256" key="2">
    <source>
        <dbReference type="ARBA" id="ARBA00005294"/>
    </source>
</evidence>
<keyword evidence="4" id="KW-1015">Disulfide bond</keyword>
<evidence type="ECO:0000313" key="7">
    <source>
        <dbReference type="Proteomes" id="UP000250572"/>
    </source>
</evidence>
<reference evidence="6 7" key="1">
    <citation type="journal article" date="2018" name="G3 (Bethesda)">
        <title>A High-Quality Reference Genome for the Invasive Mosquitofish Gambusia affinis Using a Chicago Library.</title>
        <authorList>
            <person name="Hoffberg S.L."/>
            <person name="Troendle N.J."/>
            <person name="Glenn T.C."/>
            <person name="Mahmud O."/>
            <person name="Louha S."/>
            <person name="Chalopin D."/>
            <person name="Bennetzen J.L."/>
            <person name="Mauricio R."/>
        </authorList>
    </citation>
    <scope>NUCLEOTIDE SEQUENCE [LARGE SCALE GENOMIC DNA]</scope>
    <source>
        <strain evidence="6">NE01/NJP1002.9</strain>
        <tissue evidence="6">Muscle</tissue>
    </source>
</reference>
<dbReference type="GO" id="GO:0008343">
    <property type="term" value="P:adult feeding behavior"/>
    <property type="evidence" value="ECO:0007669"/>
    <property type="project" value="InterPro"/>
</dbReference>
<keyword evidence="7" id="KW-1185">Reference proteome</keyword>
<dbReference type="AlphaFoldDB" id="A0A315WB98"/>
<dbReference type="EMBL" id="NHOQ01000086">
    <property type="protein sequence ID" value="PWA33129.1"/>
    <property type="molecule type" value="Genomic_DNA"/>
</dbReference>
<gene>
    <name evidence="6" type="ORF">CCH79_00013108</name>
</gene>
<dbReference type="PANTHER" id="PTHR16655">
    <property type="entry name" value="COCAINE AND AMPHETAMINE REGULATED TRANSCRIPT PROTEIN"/>
    <property type="match status" value="1"/>
</dbReference>
<dbReference type="GO" id="GO:0005615">
    <property type="term" value="C:extracellular space"/>
    <property type="evidence" value="ECO:0007669"/>
    <property type="project" value="InterPro"/>
</dbReference>
<dbReference type="GO" id="GO:0032099">
    <property type="term" value="P:negative regulation of appetite"/>
    <property type="evidence" value="ECO:0007669"/>
    <property type="project" value="InterPro"/>
</dbReference>
<dbReference type="CDD" id="cd22741">
    <property type="entry name" value="CART_CTD-like"/>
    <property type="match status" value="1"/>
</dbReference>
<keyword evidence="3" id="KW-0964">Secreted</keyword>
<dbReference type="Pfam" id="PF06373">
    <property type="entry name" value="CART"/>
    <property type="match status" value="1"/>
</dbReference>
<dbReference type="GO" id="GO:0005184">
    <property type="term" value="F:neuropeptide hormone activity"/>
    <property type="evidence" value="ECO:0007669"/>
    <property type="project" value="InterPro"/>
</dbReference>
<dbReference type="InterPro" id="IPR036722">
    <property type="entry name" value="CART_C_sf"/>
</dbReference>
<protein>
    <submittedName>
        <fullName evidence="6">Uncharacterized protein</fullName>
    </submittedName>
</protein>
<dbReference type="GO" id="GO:0009267">
    <property type="term" value="P:cellular response to starvation"/>
    <property type="evidence" value="ECO:0007669"/>
    <property type="project" value="InterPro"/>
</dbReference>
<evidence type="ECO:0000313" key="6">
    <source>
        <dbReference type="EMBL" id="PWA33129.1"/>
    </source>
</evidence>
<evidence type="ECO:0000256" key="4">
    <source>
        <dbReference type="ARBA" id="ARBA00023157"/>
    </source>
</evidence>
<evidence type="ECO:0000256" key="1">
    <source>
        <dbReference type="ARBA" id="ARBA00004613"/>
    </source>
</evidence>
<comment type="similarity">
    <text evidence="2">Belongs to the CART family.</text>
</comment>
<name>A0A315WB98_GAMAF</name>
<comment type="caution">
    <text evidence="6">The sequence shown here is derived from an EMBL/GenBank/DDBJ whole genome shotgun (WGS) entry which is preliminary data.</text>
</comment>
<dbReference type="Proteomes" id="UP000250572">
    <property type="component" value="Unassembled WGS sequence"/>
</dbReference>
<accession>A0A315WB98</accession>
<evidence type="ECO:0000256" key="5">
    <source>
        <dbReference type="SAM" id="SignalP"/>
    </source>
</evidence>
<evidence type="ECO:0000256" key="3">
    <source>
        <dbReference type="ARBA" id="ARBA00022525"/>
    </source>
</evidence>
<dbReference type="Gene3D" id="4.10.40.30">
    <property type="entry name" value="CART, C-terminal domain"/>
    <property type="match status" value="1"/>
</dbReference>
<dbReference type="GO" id="GO:0007186">
    <property type="term" value="P:G protein-coupled receptor signaling pathway"/>
    <property type="evidence" value="ECO:0007669"/>
    <property type="project" value="InterPro"/>
</dbReference>
<proteinExistence type="inferred from homology"/>
<comment type="subcellular location">
    <subcellularLocation>
        <location evidence="1">Secreted</location>
    </subcellularLocation>
</comment>
<dbReference type="SUPFAM" id="SSF64546">
    <property type="entry name" value="Satiety factor CART (cocaine and amphetamine regulated transcript)"/>
    <property type="match status" value="1"/>
</dbReference>
<sequence length="175" mass="19882">MWARAVLCAALLSVLCPAGSTEAERDEREVQDYSNSNRLLGALHEVLEKLQTKRINPWEKKYGQVPSCDLGEHCAIRKGSRIGKMCDCPRGAFCNFFLLKRLDSSGLLEVHADRWLGDLQVGEAAEVLQEDREKTWTEPTKIQEKTRVETYQQLQHLLGVGVNLDELLVQSRHLH</sequence>
<dbReference type="STRING" id="33528.ENSGAFP00000022745"/>
<organism evidence="6 7">
    <name type="scientific">Gambusia affinis</name>
    <name type="common">Western mosquitofish</name>
    <name type="synonym">Heterandria affinis</name>
    <dbReference type="NCBI Taxonomy" id="33528"/>
    <lineage>
        <taxon>Eukaryota</taxon>
        <taxon>Metazoa</taxon>
        <taxon>Chordata</taxon>
        <taxon>Craniata</taxon>
        <taxon>Vertebrata</taxon>
        <taxon>Euteleostomi</taxon>
        <taxon>Actinopterygii</taxon>
        <taxon>Neopterygii</taxon>
        <taxon>Teleostei</taxon>
        <taxon>Neoteleostei</taxon>
        <taxon>Acanthomorphata</taxon>
        <taxon>Ovalentaria</taxon>
        <taxon>Atherinomorphae</taxon>
        <taxon>Cyprinodontiformes</taxon>
        <taxon>Poeciliidae</taxon>
        <taxon>Poeciliinae</taxon>
        <taxon>Gambusia</taxon>
    </lineage>
</organism>
<dbReference type="GO" id="GO:0043410">
    <property type="term" value="P:positive regulation of MAPK cascade"/>
    <property type="evidence" value="ECO:0007669"/>
    <property type="project" value="InterPro"/>
</dbReference>